<feature type="non-terminal residue" evidence="1">
    <location>
        <position position="108"/>
    </location>
</feature>
<accession>A0A8D9FZ76</accession>
<dbReference type="AlphaFoldDB" id="A0A8D9FZ76"/>
<dbReference type="Gramene" id="A09p18590.2_BraZ1">
    <property type="protein sequence ID" value="A09p18590.2_BraZ1.CDS.1"/>
    <property type="gene ID" value="A09g18590.2_BraZ1"/>
</dbReference>
<proteinExistence type="predicted"/>
<gene>
    <name evidence="1" type="ORF">BRAPAZ1V2_A09P18590.2</name>
</gene>
<dbReference type="EMBL" id="LS974625">
    <property type="protein sequence ID" value="CAG7861392.1"/>
    <property type="molecule type" value="Genomic_DNA"/>
</dbReference>
<dbReference type="Proteomes" id="UP000694005">
    <property type="component" value="Chromosome A09"/>
</dbReference>
<evidence type="ECO:0000313" key="2">
    <source>
        <dbReference type="Proteomes" id="UP000694005"/>
    </source>
</evidence>
<organism evidence="1 2">
    <name type="scientific">Brassica campestris</name>
    <name type="common">Field mustard</name>
    <dbReference type="NCBI Taxonomy" id="3711"/>
    <lineage>
        <taxon>Eukaryota</taxon>
        <taxon>Viridiplantae</taxon>
        <taxon>Streptophyta</taxon>
        <taxon>Embryophyta</taxon>
        <taxon>Tracheophyta</taxon>
        <taxon>Spermatophyta</taxon>
        <taxon>Magnoliopsida</taxon>
        <taxon>eudicotyledons</taxon>
        <taxon>Gunneridae</taxon>
        <taxon>Pentapetalae</taxon>
        <taxon>rosids</taxon>
        <taxon>malvids</taxon>
        <taxon>Brassicales</taxon>
        <taxon>Brassicaceae</taxon>
        <taxon>Brassiceae</taxon>
        <taxon>Brassica</taxon>
    </lineage>
</organism>
<sequence length="108" mass="12617">MKPRSKRLWAVKSVISHKLNWIIFVLNDECTVRVVTRLNQVALVQISSFRGWGSITRDGMEWRVEKEDNVINRVADLIAQSVTKQINIRVLYGWWRSRFGFIGGRVIC</sequence>
<evidence type="ECO:0000313" key="1">
    <source>
        <dbReference type="EMBL" id="CAG7861392.1"/>
    </source>
</evidence>
<name>A0A8D9FZ76_BRACM</name>
<reference evidence="1 2" key="1">
    <citation type="submission" date="2021-07" db="EMBL/GenBank/DDBJ databases">
        <authorList>
            <consortium name="Genoscope - CEA"/>
            <person name="William W."/>
        </authorList>
    </citation>
    <scope>NUCLEOTIDE SEQUENCE [LARGE SCALE GENOMIC DNA]</scope>
</reference>
<protein>
    <submittedName>
        <fullName evidence="1">Uncharacterized protein</fullName>
    </submittedName>
</protein>